<organism evidence="1 2">
    <name type="scientific">Hyalomma asiaticum</name>
    <name type="common">Tick</name>
    <dbReference type="NCBI Taxonomy" id="266040"/>
    <lineage>
        <taxon>Eukaryota</taxon>
        <taxon>Metazoa</taxon>
        <taxon>Ecdysozoa</taxon>
        <taxon>Arthropoda</taxon>
        <taxon>Chelicerata</taxon>
        <taxon>Arachnida</taxon>
        <taxon>Acari</taxon>
        <taxon>Parasitiformes</taxon>
        <taxon>Ixodida</taxon>
        <taxon>Ixodoidea</taxon>
        <taxon>Ixodidae</taxon>
        <taxon>Hyalomminae</taxon>
        <taxon>Hyalomma</taxon>
    </lineage>
</organism>
<reference evidence="1" key="1">
    <citation type="submission" date="2020-05" db="EMBL/GenBank/DDBJ databases">
        <title>Large-scale comparative analyses of tick genomes elucidate their genetic diversity and vector capacities.</title>
        <authorList>
            <person name="Jia N."/>
            <person name="Wang J."/>
            <person name="Shi W."/>
            <person name="Du L."/>
            <person name="Sun Y."/>
            <person name="Zhan W."/>
            <person name="Jiang J."/>
            <person name="Wang Q."/>
            <person name="Zhang B."/>
            <person name="Ji P."/>
            <person name="Sakyi L.B."/>
            <person name="Cui X."/>
            <person name="Yuan T."/>
            <person name="Jiang B."/>
            <person name="Yang W."/>
            <person name="Lam T.T.-Y."/>
            <person name="Chang Q."/>
            <person name="Ding S."/>
            <person name="Wang X."/>
            <person name="Zhu J."/>
            <person name="Ruan X."/>
            <person name="Zhao L."/>
            <person name="Wei J."/>
            <person name="Que T."/>
            <person name="Du C."/>
            <person name="Cheng J."/>
            <person name="Dai P."/>
            <person name="Han X."/>
            <person name="Huang E."/>
            <person name="Gao Y."/>
            <person name="Liu J."/>
            <person name="Shao H."/>
            <person name="Ye R."/>
            <person name="Li L."/>
            <person name="Wei W."/>
            <person name="Wang X."/>
            <person name="Wang C."/>
            <person name="Yang T."/>
            <person name="Huo Q."/>
            <person name="Li W."/>
            <person name="Guo W."/>
            <person name="Chen H."/>
            <person name="Zhou L."/>
            <person name="Ni X."/>
            <person name="Tian J."/>
            <person name="Zhou Y."/>
            <person name="Sheng Y."/>
            <person name="Liu T."/>
            <person name="Pan Y."/>
            <person name="Xia L."/>
            <person name="Li J."/>
            <person name="Zhao F."/>
            <person name="Cao W."/>
        </authorList>
    </citation>
    <scope>NUCLEOTIDE SEQUENCE</scope>
    <source>
        <strain evidence="1">Hyas-2018</strain>
    </source>
</reference>
<accession>A0ACB7SP24</accession>
<gene>
    <name evidence="1" type="ORF">HPB50_006594</name>
</gene>
<name>A0ACB7SP24_HYAAI</name>
<keyword evidence="2" id="KW-1185">Reference proteome</keyword>
<comment type="caution">
    <text evidence="1">The sequence shown here is derived from an EMBL/GenBank/DDBJ whole genome shotgun (WGS) entry which is preliminary data.</text>
</comment>
<dbReference type="EMBL" id="CM023483">
    <property type="protein sequence ID" value="KAH6935524.1"/>
    <property type="molecule type" value="Genomic_DNA"/>
</dbReference>
<protein>
    <submittedName>
        <fullName evidence="1">Uncharacterized protein</fullName>
    </submittedName>
</protein>
<proteinExistence type="predicted"/>
<dbReference type="Proteomes" id="UP000821845">
    <property type="component" value="Chromosome 3"/>
</dbReference>
<evidence type="ECO:0000313" key="1">
    <source>
        <dbReference type="EMBL" id="KAH6935524.1"/>
    </source>
</evidence>
<sequence>MVYAWRLVRCGGYTHAKREIVLDCENVVIGRNVEPKYRLDSVNISRQHACLRYNENGQWEITDLRSHNGVFVNGARIAASHRYALCEGDIIGFGKPTPSGDDVFVFTLEKKFVGVVVKSELPDSTKSADAVFLSDDDDVVVTKVVVTKRRPTVSSSDAAAATRAPLTTLHGHCSPCHDQKGTS</sequence>
<evidence type="ECO:0000313" key="2">
    <source>
        <dbReference type="Proteomes" id="UP000821845"/>
    </source>
</evidence>